<keyword evidence="1" id="KW-0413">Isomerase</keyword>
<evidence type="ECO:0000313" key="2">
    <source>
        <dbReference type="EMBL" id="OIM22223.1"/>
    </source>
</evidence>
<evidence type="ECO:0000313" key="1">
    <source>
        <dbReference type="EMBL" id="MDV7715594.1"/>
    </source>
</evidence>
<dbReference type="SUPFAM" id="SSF54427">
    <property type="entry name" value="NTF2-like"/>
    <property type="match status" value="1"/>
</dbReference>
<accession>A0A483BDW1</accession>
<comment type="caution">
    <text evidence="1">The sequence shown here is derived from an EMBL/GenBank/DDBJ whole genome shotgun (WGS) entry which is preliminary data.</text>
</comment>
<dbReference type="Proteomes" id="UP000181728">
    <property type="component" value="Unassembled WGS sequence"/>
</dbReference>
<dbReference type="AlphaFoldDB" id="A0A483BDW1"/>
<reference evidence="1" key="2">
    <citation type="submission" date="2019-10" db="EMBL/GenBank/DDBJ databases">
        <title>Malate fermentation in French cider.</title>
        <authorList>
            <person name="Cousin F.J."/>
            <person name="Medina Fernandez S."/>
            <person name="Misery B."/>
            <person name="Laplace J.-M."/>
            <person name="Cretenet M."/>
        </authorList>
    </citation>
    <scope>NUCLEOTIDE SEQUENCE</scope>
    <source>
        <strain evidence="1">UCMA15129</strain>
    </source>
</reference>
<dbReference type="EMBL" id="MLOK01000003">
    <property type="protein sequence ID" value="OIM22223.1"/>
    <property type="molecule type" value="Genomic_DNA"/>
</dbReference>
<evidence type="ECO:0000313" key="4">
    <source>
        <dbReference type="Proteomes" id="UP001281024"/>
    </source>
</evidence>
<protein>
    <submittedName>
        <fullName evidence="1">Ketosteroid isomerase</fullName>
    </submittedName>
</protein>
<name>A0A483BDW1_OENOE</name>
<dbReference type="InterPro" id="IPR032710">
    <property type="entry name" value="NTF2-like_dom_sf"/>
</dbReference>
<gene>
    <name evidence="2" type="ORF">ATX59_00245</name>
    <name evidence="1" type="ORF">GA838_07535</name>
</gene>
<dbReference type="Gene3D" id="3.10.450.50">
    <property type="match status" value="1"/>
</dbReference>
<evidence type="ECO:0000313" key="3">
    <source>
        <dbReference type="Proteomes" id="UP000181728"/>
    </source>
</evidence>
<dbReference type="EMBL" id="WERV01000006">
    <property type="protein sequence ID" value="MDV7715594.1"/>
    <property type="molecule type" value="Genomic_DNA"/>
</dbReference>
<dbReference type="GO" id="GO:0016853">
    <property type="term" value="F:isomerase activity"/>
    <property type="evidence" value="ECO:0007669"/>
    <property type="project" value="UniProtKB-KW"/>
</dbReference>
<organism evidence="1 4">
    <name type="scientific">Oenococcus oeni</name>
    <name type="common">Leuconostoc oenos</name>
    <dbReference type="NCBI Taxonomy" id="1247"/>
    <lineage>
        <taxon>Bacteria</taxon>
        <taxon>Bacillati</taxon>
        <taxon>Bacillota</taxon>
        <taxon>Bacilli</taxon>
        <taxon>Lactobacillales</taxon>
        <taxon>Lactobacillaceae</taxon>
        <taxon>Oenococcus</taxon>
    </lineage>
</organism>
<reference evidence="2 3" key="1">
    <citation type="journal article" date="2016" name="BMC Genomics">
        <title>Consensus pan-genome assembly of the specialised wine bacterium Oenococcus oeni.</title>
        <authorList>
            <person name="Sternes P.R."/>
            <person name="Borneman A.R."/>
        </authorList>
    </citation>
    <scope>NUCLEOTIDE SEQUENCE [LARGE SCALE GENOMIC DNA]</scope>
    <source>
        <strain evidence="2 3">AWRIB661</strain>
    </source>
</reference>
<dbReference type="Proteomes" id="UP001281024">
    <property type="component" value="Unassembled WGS sequence"/>
</dbReference>
<proteinExistence type="predicted"/>
<dbReference type="RefSeq" id="WP_002817518.1">
    <property type="nucleotide sequence ID" value="NZ_CP038451.1"/>
</dbReference>
<sequence>MNNTDLPQVINQFVEYTNSENSKDFINLFAEEATLNDWGRIFKGRDSISEWNKNENIGKKSRFQILDSHETTANNWMVQMKVNGNGFNGTGPMEFEISDNHILSIRILPN</sequence>